<feature type="region of interest" description="Disordered" evidence="1">
    <location>
        <begin position="1"/>
        <end position="61"/>
    </location>
</feature>
<feature type="compositionally biased region" description="Low complexity" evidence="1">
    <location>
        <begin position="89"/>
        <end position="112"/>
    </location>
</feature>
<evidence type="ECO:0000313" key="2">
    <source>
        <dbReference type="EMBL" id="ERN13725.1"/>
    </source>
</evidence>
<reference evidence="3" key="1">
    <citation type="journal article" date="2013" name="Science">
        <title>The Amborella genome and the evolution of flowering plants.</title>
        <authorList>
            <consortium name="Amborella Genome Project"/>
        </authorList>
    </citation>
    <scope>NUCLEOTIDE SEQUENCE [LARGE SCALE GENOMIC DNA]</scope>
</reference>
<proteinExistence type="predicted"/>
<dbReference type="Proteomes" id="UP000017836">
    <property type="component" value="Unassembled WGS sequence"/>
</dbReference>
<gene>
    <name evidence="2" type="ORF">AMTR_s00049p00168050</name>
</gene>
<dbReference type="Gramene" id="ERN13725">
    <property type="protein sequence ID" value="ERN13725"/>
    <property type="gene ID" value="AMTR_s00049p00168050"/>
</dbReference>
<sequence>MEEALLKSVSGEKAGASDPEGPDAESLVSGAGGLVLGDPSGASSSSGDKAPTSEWGVGAEGPLGPVAGAVAEASGVSAEATGAVAGATGVTSAAGPSVGDVEGAGTEGVVEGPSDTGTVEGAATSGDVTGEVDGAETEGVVDGAEAGGWAEATAAKRMKASEISCLSILKGLGWLSEVDLCDGTYGGFRQCSTSQVRETPQCRMDEWSVGINV</sequence>
<evidence type="ECO:0000313" key="3">
    <source>
        <dbReference type="Proteomes" id="UP000017836"/>
    </source>
</evidence>
<protein>
    <submittedName>
        <fullName evidence="2">Uncharacterized protein</fullName>
    </submittedName>
</protein>
<dbReference type="EMBL" id="KI392567">
    <property type="protein sequence ID" value="ERN13725.1"/>
    <property type="molecule type" value="Genomic_DNA"/>
</dbReference>
<keyword evidence="3" id="KW-1185">Reference proteome</keyword>
<accession>W1Q0V3</accession>
<feature type="compositionally biased region" description="Low complexity" evidence="1">
    <location>
        <begin position="36"/>
        <end position="50"/>
    </location>
</feature>
<dbReference type="AlphaFoldDB" id="W1Q0V3"/>
<organism evidence="2 3">
    <name type="scientific">Amborella trichopoda</name>
    <dbReference type="NCBI Taxonomy" id="13333"/>
    <lineage>
        <taxon>Eukaryota</taxon>
        <taxon>Viridiplantae</taxon>
        <taxon>Streptophyta</taxon>
        <taxon>Embryophyta</taxon>
        <taxon>Tracheophyta</taxon>
        <taxon>Spermatophyta</taxon>
        <taxon>Magnoliopsida</taxon>
        <taxon>Amborellales</taxon>
        <taxon>Amborellaceae</taxon>
        <taxon>Amborella</taxon>
    </lineage>
</organism>
<evidence type="ECO:0000256" key="1">
    <source>
        <dbReference type="SAM" id="MobiDB-lite"/>
    </source>
</evidence>
<feature type="region of interest" description="Disordered" evidence="1">
    <location>
        <begin position="89"/>
        <end position="133"/>
    </location>
</feature>
<name>W1Q0V3_AMBTC</name>
<dbReference type="HOGENOM" id="CLU_1295941_0_0_1"/>